<gene>
    <name evidence="2" type="ORF">C1SCF055_LOCUS17335</name>
</gene>
<feature type="region of interest" description="Disordered" evidence="1">
    <location>
        <begin position="448"/>
        <end position="487"/>
    </location>
</feature>
<accession>A0A9P1CET5</accession>
<evidence type="ECO:0000313" key="3">
    <source>
        <dbReference type="EMBL" id="CAL1143714.1"/>
    </source>
</evidence>
<organism evidence="2">
    <name type="scientific">Cladocopium goreaui</name>
    <dbReference type="NCBI Taxonomy" id="2562237"/>
    <lineage>
        <taxon>Eukaryota</taxon>
        <taxon>Sar</taxon>
        <taxon>Alveolata</taxon>
        <taxon>Dinophyceae</taxon>
        <taxon>Suessiales</taxon>
        <taxon>Symbiodiniaceae</taxon>
        <taxon>Cladocopium</taxon>
    </lineage>
</organism>
<dbReference type="EMBL" id="CAMXCT010001463">
    <property type="protein sequence ID" value="CAI3990339.1"/>
    <property type="molecule type" value="Genomic_DNA"/>
</dbReference>
<feature type="compositionally biased region" description="Acidic residues" evidence="1">
    <location>
        <begin position="450"/>
        <end position="461"/>
    </location>
</feature>
<proteinExistence type="predicted"/>
<evidence type="ECO:0000256" key="1">
    <source>
        <dbReference type="SAM" id="MobiDB-lite"/>
    </source>
</evidence>
<name>A0A9P1CET5_9DINO</name>
<feature type="compositionally biased region" description="Polar residues" evidence="1">
    <location>
        <begin position="7"/>
        <end position="33"/>
    </location>
</feature>
<feature type="compositionally biased region" description="Basic and acidic residues" evidence="1">
    <location>
        <begin position="42"/>
        <end position="61"/>
    </location>
</feature>
<keyword evidence="5" id="KW-1185">Reference proteome</keyword>
<dbReference type="EMBL" id="CAMXCT020001463">
    <property type="protein sequence ID" value="CAL1143714.1"/>
    <property type="molecule type" value="Genomic_DNA"/>
</dbReference>
<dbReference type="AlphaFoldDB" id="A0A9P1CET5"/>
<reference evidence="2" key="1">
    <citation type="submission" date="2022-10" db="EMBL/GenBank/DDBJ databases">
        <authorList>
            <person name="Chen Y."/>
            <person name="Dougan E. K."/>
            <person name="Chan C."/>
            <person name="Rhodes N."/>
            <person name="Thang M."/>
        </authorList>
    </citation>
    <scope>NUCLEOTIDE SEQUENCE</scope>
</reference>
<evidence type="ECO:0000313" key="2">
    <source>
        <dbReference type="EMBL" id="CAI3990339.1"/>
    </source>
</evidence>
<feature type="region of interest" description="Disordered" evidence="1">
    <location>
        <begin position="1"/>
        <end position="64"/>
    </location>
</feature>
<evidence type="ECO:0000313" key="5">
    <source>
        <dbReference type="Proteomes" id="UP001152797"/>
    </source>
</evidence>
<protein>
    <submittedName>
        <fullName evidence="4">Tyr recombinase domain-containing protein</fullName>
    </submittedName>
</protein>
<evidence type="ECO:0000313" key="4">
    <source>
        <dbReference type="EMBL" id="CAL4777651.1"/>
    </source>
</evidence>
<comment type="caution">
    <text evidence="2">The sequence shown here is derived from an EMBL/GenBank/DDBJ whole genome shotgun (WGS) entry which is preliminary data.</text>
</comment>
<sequence>MVVKQPWTGQSSSRRADASTSEVPLATSDSSLPGWSFVGRTSAEETHPSIEFDLNKDKGDSGPDNAFGFDDPGDVGSINLGGDSVSAEPSVADTDELQTFAVERTLPAEHVHAVTSSSSFDTVTALEVASRSIPMQAVEPIWEQGIWGVIFGNKTMFDVYKPFGETLKRPADTSRPTSEFDIAMPASTKPKLFSDSGLSFSDVVRDKPDISWQEQRDSDLQRSVKFWMALVDRWDTKCSLCCSIAELGSTSRIFTMFAHLFAGRAPITVRKRAYSIMRLCDYLESVGEFFPCNERLFYDFLCSEQLGNAPQSRLKGYMQSVNFVRFVMSVDELASLTTSARCKGACLGDHLQERVQASPLTVAELNRFHQLLRAGDDLWIKMFCGAVLMAVYCRSRWGDLMRAETVIEDCDKHGVLCYLEARPLETQECAAWIRKIVGANVVIEVKDEPETIEESEPEDLDSSSASSEEPRPTQVSDFAEPDVESPKEPHVLGAAMSLVESTAAFNQRCDEIVEALKDSKSSVQVENAQLKVGPSTDTVEAEWNSELKFQWCMMRRGLAMDQCGDIDAHSHAKACGEKQLLDVEDTLQNSFMSMEETPKGDTHENFGEMPDGEHPPQFTCKKDFTGFSLEDLYIIEVCAGSARLSKIAHGHGFKTMAIDHSTARTCGFPICVFDLTDPSDLESLLQFIDEAAGCILMIWVTPPCGTSSRAREKKLPKLEATGAKVPALNATTLRSMDVRQEPQLEAETWEETVEEVKKGWIWFDEAENSNACLFIGRRFGIRQSNKTRVIDDCSPKDIDNSMRYSLLTLRDRVLSAPPVRVSVALTDTWLVFTDGACSPELRQGSIGGVILDPLGRYSGALIVYYIDNESARMAYIKGHGETIYASYMIGSFVELEAALQHKTWFGRCPSMSNPADGPSRLDLSWCERQHAEQTSINWELLRHHLNIKGERPEGDDLAPLAVEKNV</sequence>
<reference evidence="3" key="2">
    <citation type="submission" date="2024-04" db="EMBL/GenBank/DDBJ databases">
        <authorList>
            <person name="Chen Y."/>
            <person name="Shah S."/>
            <person name="Dougan E. K."/>
            <person name="Thang M."/>
            <person name="Chan C."/>
        </authorList>
    </citation>
    <scope>NUCLEOTIDE SEQUENCE [LARGE SCALE GENOMIC DNA]</scope>
</reference>
<dbReference type="Proteomes" id="UP001152797">
    <property type="component" value="Unassembled WGS sequence"/>
</dbReference>
<dbReference type="EMBL" id="CAMXCT030001463">
    <property type="protein sequence ID" value="CAL4777651.1"/>
    <property type="molecule type" value="Genomic_DNA"/>
</dbReference>